<accession>A0A5B7HYZ1</accession>
<feature type="compositionally biased region" description="Polar residues" evidence="1">
    <location>
        <begin position="47"/>
        <end position="58"/>
    </location>
</feature>
<evidence type="ECO:0000256" key="1">
    <source>
        <dbReference type="SAM" id="MobiDB-lite"/>
    </source>
</evidence>
<feature type="region of interest" description="Disordered" evidence="1">
    <location>
        <begin position="15"/>
        <end position="110"/>
    </location>
</feature>
<protein>
    <submittedName>
        <fullName evidence="2">Uncharacterized protein</fullName>
    </submittedName>
</protein>
<dbReference type="EMBL" id="VSRR010043793">
    <property type="protein sequence ID" value="MPC76622.1"/>
    <property type="molecule type" value="Genomic_DNA"/>
</dbReference>
<name>A0A5B7HYZ1_PORTR</name>
<reference evidence="2 3" key="1">
    <citation type="submission" date="2019-05" db="EMBL/GenBank/DDBJ databases">
        <title>Another draft genome of Portunus trituberculatus and its Hox gene families provides insights of decapod evolution.</title>
        <authorList>
            <person name="Jeong J.-H."/>
            <person name="Song I."/>
            <person name="Kim S."/>
            <person name="Choi T."/>
            <person name="Kim D."/>
            <person name="Ryu S."/>
            <person name="Kim W."/>
        </authorList>
    </citation>
    <scope>NUCLEOTIDE SEQUENCE [LARGE SCALE GENOMIC DNA]</scope>
    <source>
        <tissue evidence="2">Muscle</tissue>
    </source>
</reference>
<gene>
    <name evidence="2" type="ORF">E2C01_071039</name>
</gene>
<evidence type="ECO:0000313" key="2">
    <source>
        <dbReference type="EMBL" id="MPC76622.1"/>
    </source>
</evidence>
<evidence type="ECO:0000313" key="3">
    <source>
        <dbReference type="Proteomes" id="UP000324222"/>
    </source>
</evidence>
<feature type="compositionally biased region" description="Basic residues" evidence="1">
    <location>
        <begin position="18"/>
        <end position="28"/>
    </location>
</feature>
<sequence length="110" mass="11568">MSDFPSFFPLTAACPARRTPHAPTRRHTPITLATASRTSRRGRSSAVSLTGRESSGQRPIQILSATARPARPRGAHRAAVGRGGPCSPPHLRPFTEAATTEATTEGGRAA</sequence>
<organism evidence="2 3">
    <name type="scientific">Portunus trituberculatus</name>
    <name type="common">Swimming crab</name>
    <name type="synonym">Neptunus trituberculatus</name>
    <dbReference type="NCBI Taxonomy" id="210409"/>
    <lineage>
        <taxon>Eukaryota</taxon>
        <taxon>Metazoa</taxon>
        <taxon>Ecdysozoa</taxon>
        <taxon>Arthropoda</taxon>
        <taxon>Crustacea</taxon>
        <taxon>Multicrustacea</taxon>
        <taxon>Malacostraca</taxon>
        <taxon>Eumalacostraca</taxon>
        <taxon>Eucarida</taxon>
        <taxon>Decapoda</taxon>
        <taxon>Pleocyemata</taxon>
        <taxon>Brachyura</taxon>
        <taxon>Eubrachyura</taxon>
        <taxon>Portunoidea</taxon>
        <taxon>Portunidae</taxon>
        <taxon>Portuninae</taxon>
        <taxon>Portunus</taxon>
    </lineage>
</organism>
<feature type="compositionally biased region" description="Low complexity" evidence="1">
    <location>
        <begin position="95"/>
        <end position="110"/>
    </location>
</feature>
<comment type="caution">
    <text evidence="2">The sequence shown here is derived from an EMBL/GenBank/DDBJ whole genome shotgun (WGS) entry which is preliminary data.</text>
</comment>
<proteinExistence type="predicted"/>
<keyword evidence="3" id="KW-1185">Reference proteome</keyword>
<dbReference type="Proteomes" id="UP000324222">
    <property type="component" value="Unassembled WGS sequence"/>
</dbReference>
<dbReference type="AlphaFoldDB" id="A0A5B7HYZ1"/>